<name>A0A6G4W646_9HYPH</name>
<evidence type="ECO:0000313" key="3">
    <source>
        <dbReference type="Proteomes" id="UP001642900"/>
    </source>
</evidence>
<feature type="region of interest" description="Disordered" evidence="1">
    <location>
        <begin position="44"/>
        <end position="88"/>
    </location>
</feature>
<protein>
    <submittedName>
        <fullName evidence="2">Uncharacterized protein</fullName>
    </submittedName>
</protein>
<organism evidence="2 3">
    <name type="scientific">Allomesorhizobium camelthorni</name>
    <dbReference type="NCBI Taxonomy" id="475069"/>
    <lineage>
        <taxon>Bacteria</taxon>
        <taxon>Pseudomonadati</taxon>
        <taxon>Pseudomonadota</taxon>
        <taxon>Alphaproteobacteria</taxon>
        <taxon>Hyphomicrobiales</taxon>
        <taxon>Phyllobacteriaceae</taxon>
        <taxon>Allomesorhizobium</taxon>
    </lineage>
</organism>
<keyword evidence="3" id="KW-1185">Reference proteome</keyword>
<dbReference type="RefSeq" id="WP_165023321.1">
    <property type="nucleotide sequence ID" value="NZ_JAAKZF010000002.1"/>
</dbReference>
<dbReference type="EMBL" id="JAAKZF010000002">
    <property type="protein sequence ID" value="NGO50212.1"/>
    <property type="molecule type" value="Genomic_DNA"/>
</dbReference>
<evidence type="ECO:0000313" key="2">
    <source>
        <dbReference type="EMBL" id="NGO50212.1"/>
    </source>
</evidence>
<evidence type="ECO:0000256" key="1">
    <source>
        <dbReference type="SAM" id="MobiDB-lite"/>
    </source>
</evidence>
<reference evidence="2 3" key="1">
    <citation type="submission" date="2020-02" db="EMBL/GenBank/DDBJ databases">
        <title>Genome sequence of strain CCNWXJ40-4.</title>
        <authorList>
            <person name="Gao J."/>
            <person name="Sun J."/>
        </authorList>
    </citation>
    <scope>NUCLEOTIDE SEQUENCE [LARGE SCALE GENOMIC DNA]</scope>
    <source>
        <strain evidence="2 3">CCNWXJ 40-4</strain>
    </source>
</reference>
<gene>
    <name evidence="2" type="ORF">G6N73_03295</name>
</gene>
<comment type="caution">
    <text evidence="2">The sequence shown here is derived from an EMBL/GenBank/DDBJ whole genome shotgun (WGS) entry which is preliminary data.</text>
</comment>
<proteinExistence type="predicted"/>
<dbReference type="Proteomes" id="UP001642900">
    <property type="component" value="Unassembled WGS sequence"/>
</dbReference>
<accession>A0A6G4W646</accession>
<dbReference type="AlphaFoldDB" id="A0A6G4W646"/>
<sequence length="88" mass="9157">MFLLNPLHAIAAARGDGLRPEFLALIDRIEAERAVADIARHRGDAQIQAGPNPTGAIGAEPPDGVIKFPPAAGKTDSRPGATPAKRTI</sequence>